<accession>A0ABR3AMN1</accession>
<keyword evidence="2" id="KW-0067">ATP-binding</keyword>
<dbReference type="SUPFAM" id="SSF54211">
    <property type="entry name" value="Ribosomal protein S5 domain 2-like"/>
    <property type="match status" value="1"/>
</dbReference>
<sequence length="595" mass="66506">MAKSLIILASGLEPNLLEIEIKESVPKALLPISGKSSLDWWYEKARITFDNIYIVSNATNYKQYERWASNHELSKGNVINAGFNTSALADIALVKRVKDLNGDVVIIAPEFLYHDEMHSDLAKVLLNKSGDFVVGYNQKDSMSHPVAFGLSRETLGIIEKHTRDNQEKGTDNNTPNKRFEQEIKEFILLQKSASNIQIDYSPALDFMDPNISLYDYQSIWSSYFDKNIKDKYLKDDKYNTDPIIVRSYARVGLMGNPSDGFYGKTMSLLISNFWSEVVLVPNSPIKPGFGNITFMTNMLADPRSFSNLSSLVTVCENDGYDHGDRLLLACCKVLFTHCKKNNIPIDTSQGFVVMYDTNIPRQVGLAGSSAIITAFWKALLKLYRITSIQIPIELQASLVMAVETEELGIAAGLQDRVIQAYGGLVSMDFEKDHMQTHGYGKYTILDHSTLPPLWLAYVASPEDSGKVHSTVKQRFLAGDSKIIEGMQVFATLTDKAQESLKNGDHRGFAELMTCNFENRRSIYGDAVVGEVNLRMINIARQNHCAAKFSGSGGAIVGMWNGSNIESRKQDLLSLKQSLEKEGFVYVELVPMGRQI</sequence>
<comment type="caution">
    <text evidence="4">The sequence shown here is derived from an EMBL/GenBank/DDBJ whole genome shotgun (WGS) entry which is preliminary data.</text>
</comment>
<gene>
    <name evidence="4" type="ORF">J3Q64DRAFT_1872945</name>
</gene>
<dbReference type="Proteomes" id="UP001448207">
    <property type="component" value="Unassembled WGS sequence"/>
</dbReference>
<dbReference type="Gene3D" id="3.30.230.120">
    <property type="match status" value="1"/>
</dbReference>
<dbReference type="InterPro" id="IPR006204">
    <property type="entry name" value="GHMP_kinase_N_dom"/>
</dbReference>
<evidence type="ECO:0000256" key="2">
    <source>
        <dbReference type="ARBA" id="ARBA00022840"/>
    </source>
</evidence>
<evidence type="ECO:0000259" key="3">
    <source>
        <dbReference type="Pfam" id="PF00288"/>
    </source>
</evidence>
<proteinExistence type="predicted"/>
<evidence type="ECO:0000313" key="4">
    <source>
        <dbReference type="EMBL" id="KAL0078075.1"/>
    </source>
</evidence>
<protein>
    <recommendedName>
        <fullName evidence="3">GHMP kinase N-terminal domain-containing protein</fullName>
    </recommendedName>
</protein>
<organism evidence="4 5">
    <name type="scientific">Phycomyces blakesleeanus</name>
    <dbReference type="NCBI Taxonomy" id="4837"/>
    <lineage>
        <taxon>Eukaryota</taxon>
        <taxon>Fungi</taxon>
        <taxon>Fungi incertae sedis</taxon>
        <taxon>Mucoromycota</taxon>
        <taxon>Mucoromycotina</taxon>
        <taxon>Mucoromycetes</taxon>
        <taxon>Mucorales</taxon>
        <taxon>Phycomycetaceae</taxon>
        <taxon>Phycomyces</taxon>
    </lineage>
</organism>
<dbReference type="SUPFAM" id="SSF53448">
    <property type="entry name" value="Nucleotide-diphospho-sugar transferases"/>
    <property type="match status" value="1"/>
</dbReference>
<dbReference type="InterPro" id="IPR029044">
    <property type="entry name" value="Nucleotide-diphossugar_trans"/>
</dbReference>
<keyword evidence="1" id="KW-0547">Nucleotide-binding</keyword>
<dbReference type="InterPro" id="IPR036554">
    <property type="entry name" value="GHMP_kinase_C_sf"/>
</dbReference>
<dbReference type="PRINTS" id="PR00959">
    <property type="entry name" value="MEVGALKINASE"/>
</dbReference>
<dbReference type="InterPro" id="IPR053034">
    <property type="entry name" value="Glucuronokinase-like"/>
</dbReference>
<dbReference type="Gene3D" id="3.90.550.10">
    <property type="entry name" value="Spore Coat Polysaccharide Biosynthesis Protein SpsA, Chain A"/>
    <property type="match status" value="1"/>
</dbReference>
<keyword evidence="5" id="KW-1185">Reference proteome</keyword>
<reference evidence="4 5" key="1">
    <citation type="submission" date="2024-04" db="EMBL/GenBank/DDBJ databases">
        <title>Symmetric and asymmetric DNA N6-adenine methylation regulates different biological responses in Mucorales.</title>
        <authorList>
            <consortium name="Lawrence Berkeley National Laboratory"/>
            <person name="Lax C."/>
            <person name="Mondo S.J."/>
            <person name="Osorio-Concepcion M."/>
            <person name="Muszewska A."/>
            <person name="Corrochano-Luque M."/>
            <person name="Gutierrez G."/>
            <person name="Riley R."/>
            <person name="Lipzen A."/>
            <person name="Guo J."/>
            <person name="Hundley H."/>
            <person name="Amirebrahimi M."/>
            <person name="Ng V."/>
            <person name="Lorenzo-Gutierrez D."/>
            <person name="Binder U."/>
            <person name="Yang J."/>
            <person name="Song Y."/>
            <person name="Canovas D."/>
            <person name="Navarro E."/>
            <person name="Freitag M."/>
            <person name="Gabaldon T."/>
            <person name="Grigoriev I.V."/>
            <person name="Corrochano L.M."/>
            <person name="Nicolas F.E."/>
            <person name="Garre V."/>
        </authorList>
    </citation>
    <scope>NUCLEOTIDE SEQUENCE [LARGE SCALE GENOMIC DNA]</scope>
    <source>
        <strain evidence="4 5">L51</strain>
    </source>
</reference>
<evidence type="ECO:0000256" key="1">
    <source>
        <dbReference type="ARBA" id="ARBA00022741"/>
    </source>
</evidence>
<dbReference type="Pfam" id="PF00288">
    <property type="entry name" value="GHMP_kinases_N"/>
    <property type="match status" value="1"/>
</dbReference>
<name>A0ABR3AMN1_PHYBL</name>
<evidence type="ECO:0000313" key="5">
    <source>
        <dbReference type="Proteomes" id="UP001448207"/>
    </source>
</evidence>
<feature type="domain" description="GHMP kinase N-terminal" evidence="3">
    <location>
        <begin position="339"/>
        <end position="423"/>
    </location>
</feature>
<dbReference type="PANTHER" id="PTHR38710:SF1">
    <property type="entry name" value="WITH PUTATIVE URIDYL PYROPHOSPHORYLASE-RELATED"/>
    <property type="match status" value="1"/>
</dbReference>
<dbReference type="EMBL" id="JBCLYO010000026">
    <property type="protein sequence ID" value="KAL0078075.1"/>
    <property type="molecule type" value="Genomic_DNA"/>
</dbReference>
<dbReference type="PANTHER" id="PTHR38710">
    <property type="entry name" value="WITH PUTATIVE URIDYL PYROPHOSPHORYLASE-RELATED"/>
    <property type="match status" value="1"/>
</dbReference>
<dbReference type="SUPFAM" id="SSF55060">
    <property type="entry name" value="GHMP Kinase, C-terminal domain"/>
    <property type="match status" value="1"/>
</dbReference>
<dbReference type="InterPro" id="IPR020568">
    <property type="entry name" value="Ribosomal_Su5_D2-typ_SF"/>
</dbReference>